<keyword evidence="3" id="KW-1185">Reference proteome</keyword>
<gene>
    <name evidence="2" type="ORF">E4U91_16285</name>
</gene>
<feature type="compositionally biased region" description="Basic residues" evidence="1">
    <location>
        <begin position="58"/>
        <end position="68"/>
    </location>
</feature>
<evidence type="ECO:0000256" key="1">
    <source>
        <dbReference type="SAM" id="MobiDB-lite"/>
    </source>
</evidence>
<accession>A0A4U5WLT7</accession>
<organism evidence="2 3">
    <name type="scientific">Streptomyces lasalocidi</name>
    <name type="common">Streptomyces lasaliensis</name>
    <dbReference type="NCBI Taxonomy" id="324833"/>
    <lineage>
        <taxon>Bacteria</taxon>
        <taxon>Bacillati</taxon>
        <taxon>Actinomycetota</taxon>
        <taxon>Actinomycetes</taxon>
        <taxon>Kitasatosporales</taxon>
        <taxon>Streptomycetaceae</taxon>
        <taxon>Streptomyces</taxon>
    </lineage>
</organism>
<dbReference type="AlphaFoldDB" id="A0A4U5WLT7"/>
<sequence>MIQQVVHAATGAGAADLALALGVAHTLHAPVTRAPEVAGAAAAPAPAAARRTAPPSRGARRRPARRAA</sequence>
<feature type="region of interest" description="Disordered" evidence="1">
    <location>
        <begin position="37"/>
        <end position="68"/>
    </location>
</feature>
<name>A0A4U5WLT7_STRLS</name>
<comment type="caution">
    <text evidence="2">The sequence shown here is derived from an EMBL/GenBank/DDBJ whole genome shotgun (WGS) entry which is preliminary data.</text>
</comment>
<evidence type="ECO:0000313" key="3">
    <source>
        <dbReference type="Proteomes" id="UP000305929"/>
    </source>
</evidence>
<dbReference type="Proteomes" id="UP000305929">
    <property type="component" value="Unassembled WGS sequence"/>
</dbReference>
<evidence type="ECO:0000313" key="2">
    <source>
        <dbReference type="EMBL" id="TKT01516.1"/>
    </source>
</evidence>
<dbReference type="RefSeq" id="WP_137307537.1">
    <property type="nucleotide sequence ID" value="NZ_SZNQ01000001.1"/>
</dbReference>
<protein>
    <submittedName>
        <fullName evidence="2">Uncharacterized protein</fullName>
    </submittedName>
</protein>
<reference evidence="2 3" key="1">
    <citation type="submission" date="2019-04" db="EMBL/GenBank/DDBJ databases">
        <title>Streptomyces lasaliensis sp. nov., an Actinomycete isolated from soil which produces the polyether antibiotic lasalocid.</title>
        <authorList>
            <person name="Erwin G."/>
            <person name="Haber C."/>
        </authorList>
    </citation>
    <scope>NUCLEOTIDE SEQUENCE [LARGE SCALE GENOMIC DNA]</scope>
    <source>
        <strain evidence="2 3">X-537</strain>
    </source>
</reference>
<dbReference type="EMBL" id="SZNQ01000001">
    <property type="protein sequence ID" value="TKT01516.1"/>
    <property type="molecule type" value="Genomic_DNA"/>
</dbReference>
<feature type="compositionally biased region" description="Low complexity" evidence="1">
    <location>
        <begin position="37"/>
        <end position="57"/>
    </location>
</feature>
<proteinExistence type="predicted"/>